<reference evidence="2" key="1">
    <citation type="journal article" date="2019" name="Int. J. Syst. Evol. Microbiol.">
        <title>The Global Catalogue of Microorganisms (GCM) 10K type strain sequencing project: providing services to taxonomists for standard genome sequencing and annotation.</title>
        <authorList>
            <consortium name="The Broad Institute Genomics Platform"/>
            <consortium name="The Broad Institute Genome Sequencing Center for Infectious Disease"/>
            <person name="Wu L."/>
            <person name="Ma J."/>
        </authorList>
    </citation>
    <scope>NUCLEOTIDE SEQUENCE [LARGE SCALE GENOMIC DNA]</scope>
    <source>
        <strain evidence="2">CGMCC 4.7643</strain>
    </source>
</reference>
<accession>A0ABW5GG01</accession>
<organism evidence="1 2">
    <name type="scientific">Amycolatopsis samaneae</name>
    <dbReference type="NCBI Taxonomy" id="664691"/>
    <lineage>
        <taxon>Bacteria</taxon>
        <taxon>Bacillati</taxon>
        <taxon>Actinomycetota</taxon>
        <taxon>Actinomycetes</taxon>
        <taxon>Pseudonocardiales</taxon>
        <taxon>Pseudonocardiaceae</taxon>
        <taxon>Amycolatopsis</taxon>
    </lineage>
</organism>
<dbReference type="InterPro" id="IPR005543">
    <property type="entry name" value="PASTA_dom"/>
</dbReference>
<protein>
    <submittedName>
        <fullName evidence="1">PASTA domain-containing protein</fullName>
    </submittedName>
</protein>
<name>A0ABW5GG01_9PSEU</name>
<gene>
    <name evidence="1" type="ORF">ACFSYJ_12150</name>
</gene>
<dbReference type="CDD" id="cd06577">
    <property type="entry name" value="PASTA_pknB"/>
    <property type="match status" value="1"/>
</dbReference>
<comment type="caution">
    <text evidence="1">The sequence shown here is derived from an EMBL/GenBank/DDBJ whole genome shotgun (WGS) entry which is preliminary data.</text>
</comment>
<dbReference type="EMBL" id="JBHUKU010000006">
    <property type="protein sequence ID" value="MFD2459357.1"/>
    <property type="molecule type" value="Genomic_DNA"/>
</dbReference>
<proteinExistence type="predicted"/>
<dbReference type="Gene3D" id="3.30.10.20">
    <property type="match status" value="1"/>
</dbReference>
<sequence length="65" mass="6992">MNHQQAQDAMQAAGLYNLREVDGKGLGRALVVDRNWVQVGQDPAAGTKVPPGTVITLTAVKYTDR</sequence>
<keyword evidence="2" id="KW-1185">Reference proteome</keyword>
<evidence type="ECO:0000313" key="2">
    <source>
        <dbReference type="Proteomes" id="UP001597419"/>
    </source>
</evidence>
<evidence type="ECO:0000313" key="1">
    <source>
        <dbReference type="EMBL" id="MFD2459357.1"/>
    </source>
</evidence>
<dbReference type="RefSeq" id="WP_345397486.1">
    <property type="nucleotide sequence ID" value="NZ_BAABHG010000008.1"/>
</dbReference>
<dbReference type="Proteomes" id="UP001597419">
    <property type="component" value="Unassembled WGS sequence"/>
</dbReference>